<evidence type="ECO:0000313" key="1">
    <source>
        <dbReference type="EMBL" id="EEG78590.1"/>
    </source>
</evidence>
<accession>C0GD69</accession>
<reference evidence="1 2" key="1">
    <citation type="submission" date="2009-02" db="EMBL/GenBank/DDBJ databases">
        <title>Sequencing of the draft genome and assembly of Dethiobacter alkaliphilus AHT 1.</title>
        <authorList>
            <consortium name="US DOE Joint Genome Institute (JGI-PGF)"/>
            <person name="Lucas S."/>
            <person name="Copeland A."/>
            <person name="Lapidus A."/>
            <person name="Glavina del Rio T."/>
            <person name="Dalin E."/>
            <person name="Tice H."/>
            <person name="Bruce D."/>
            <person name="Goodwin L."/>
            <person name="Pitluck S."/>
            <person name="Larimer F."/>
            <person name="Land M.L."/>
            <person name="Hauser L."/>
            <person name="Muyzer G."/>
        </authorList>
    </citation>
    <scope>NUCLEOTIDE SEQUENCE [LARGE SCALE GENOMIC DNA]</scope>
    <source>
        <strain evidence="1 2">AHT 1</strain>
    </source>
</reference>
<dbReference type="RefSeq" id="WP_008514582.1">
    <property type="nucleotide sequence ID" value="NZ_ACJM01000002.1"/>
</dbReference>
<dbReference type="AlphaFoldDB" id="C0GD69"/>
<dbReference type="EMBL" id="ACJM01000002">
    <property type="protein sequence ID" value="EEG78590.1"/>
    <property type="molecule type" value="Genomic_DNA"/>
</dbReference>
<organism evidence="1 2">
    <name type="scientific">Dethiobacter alkaliphilus AHT 1</name>
    <dbReference type="NCBI Taxonomy" id="555088"/>
    <lineage>
        <taxon>Bacteria</taxon>
        <taxon>Bacillati</taxon>
        <taxon>Bacillota</taxon>
        <taxon>Dethiobacteria</taxon>
        <taxon>Dethiobacterales</taxon>
        <taxon>Dethiobacteraceae</taxon>
        <taxon>Dethiobacter</taxon>
    </lineage>
</organism>
<evidence type="ECO:0000313" key="2">
    <source>
        <dbReference type="Proteomes" id="UP000006443"/>
    </source>
</evidence>
<name>C0GD69_DETAL</name>
<protein>
    <submittedName>
        <fullName evidence="1">Uncharacterized protein</fullName>
    </submittedName>
</protein>
<sequence>MTFIRKVANSNILAGIFKLPKELVDKQVEIIILPHEENISVGKCKPERPKKAKGILQNYKNEDLIDKEIKAWPEVVAEKDEYS</sequence>
<proteinExistence type="predicted"/>
<dbReference type="eggNOG" id="ENOG5032UVM">
    <property type="taxonomic scope" value="Bacteria"/>
</dbReference>
<comment type="caution">
    <text evidence="1">The sequence shown here is derived from an EMBL/GenBank/DDBJ whole genome shotgun (WGS) entry which is preliminary data.</text>
</comment>
<keyword evidence="2" id="KW-1185">Reference proteome</keyword>
<dbReference type="Proteomes" id="UP000006443">
    <property type="component" value="Unassembled WGS sequence"/>
</dbReference>
<dbReference type="STRING" id="555088.DealDRAFT_0520"/>
<dbReference type="OrthoDB" id="2623608at2"/>
<gene>
    <name evidence="1" type="ORF">DealDRAFT_0520</name>
</gene>